<dbReference type="Proteomes" id="UP000290560">
    <property type="component" value="Unassembled WGS sequence"/>
</dbReference>
<name>A0A445MDR9_ENSVE</name>
<dbReference type="AlphaFoldDB" id="A0A445MDR9"/>
<sequence>MAIEGAVGLDMAGRGATLVLRTSWFNRSSCICAKEITAIRVYGCRAFTSPRISGLEDDHRLIDLRLGGGRRMKATSKAIVGIALKMEAAEVAIGQQECGFNTMIEPQKELYRF</sequence>
<gene>
    <name evidence="1" type="ORF">BHM03_00013161</name>
</gene>
<evidence type="ECO:0000313" key="1">
    <source>
        <dbReference type="EMBL" id="RZR72391.1"/>
    </source>
</evidence>
<dbReference type="EMBL" id="KV875677">
    <property type="protein sequence ID" value="RZR72391.1"/>
    <property type="molecule type" value="Genomic_DNA"/>
</dbReference>
<reference evidence="1" key="1">
    <citation type="journal article" date="2018" name="Data Brief">
        <title>Genome sequence data from 17 accessions of Ensete ventricosum, a staple food crop for millions in Ethiopia.</title>
        <authorList>
            <person name="Yemataw Z."/>
            <person name="Muzemil S."/>
            <person name="Ambachew D."/>
            <person name="Tripathi L."/>
            <person name="Tesfaye K."/>
            <person name="Chala A."/>
            <person name="Farbos A."/>
            <person name="O'Neill P."/>
            <person name="Moore K."/>
            <person name="Grant M."/>
            <person name="Studholme D.J."/>
        </authorList>
    </citation>
    <scope>NUCLEOTIDE SEQUENCE [LARGE SCALE GENOMIC DNA]</scope>
    <source>
        <tissue evidence="1">Leaf</tissue>
    </source>
</reference>
<organism evidence="1">
    <name type="scientific">Ensete ventricosum</name>
    <name type="common">Abyssinian banana</name>
    <name type="synonym">Musa ensete</name>
    <dbReference type="NCBI Taxonomy" id="4639"/>
    <lineage>
        <taxon>Eukaryota</taxon>
        <taxon>Viridiplantae</taxon>
        <taxon>Streptophyta</taxon>
        <taxon>Embryophyta</taxon>
        <taxon>Tracheophyta</taxon>
        <taxon>Spermatophyta</taxon>
        <taxon>Magnoliopsida</taxon>
        <taxon>Liliopsida</taxon>
        <taxon>Zingiberales</taxon>
        <taxon>Musaceae</taxon>
        <taxon>Ensete</taxon>
    </lineage>
</organism>
<proteinExistence type="predicted"/>
<accession>A0A445MDR9</accession>
<protein>
    <submittedName>
        <fullName evidence="1">Uncharacterized protein</fullName>
    </submittedName>
</protein>